<gene>
    <name evidence="10" type="ORF">H3146_28025</name>
</gene>
<evidence type="ECO:0000256" key="5">
    <source>
        <dbReference type="ARBA" id="ARBA00023077"/>
    </source>
</evidence>
<keyword evidence="2 8" id="KW-0813">Transport</keyword>
<sequence length="161" mass="17788">FRADTDDELAVASNIGGRSTYRNIGRTRRQGVELQYRQPLAEQLELQLAWTWLQAQARSPYLTSNTLVAAGSRLPGVPRQQAFARLQWSPGQWQWALEASASSDTVVNDVATERAPGFALLHLEAGRRWALPGGELRAFARMENVLDHAYIGSVIVNDGNG</sequence>
<dbReference type="GO" id="GO:0044718">
    <property type="term" value="P:siderophore transmembrane transport"/>
    <property type="evidence" value="ECO:0007669"/>
    <property type="project" value="TreeGrafter"/>
</dbReference>
<comment type="caution">
    <text evidence="10">The sequence shown here is derived from an EMBL/GenBank/DDBJ whole genome shotgun (WGS) entry which is preliminary data.</text>
</comment>
<evidence type="ECO:0000256" key="3">
    <source>
        <dbReference type="ARBA" id="ARBA00022452"/>
    </source>
</evidence>
<dbReference type="InterPro" id="IPR039426">
    <property type="entry name" value="TonB-dep_rcpt-like"/>
</dbReference>
<evidence type="ECO:0000313" key="11">
    <source>
        <dbReference type="Proteomes" id="UP000525686"/>
    </source>
</evidence>
<keyword evidence="5" id="KW-0798">TonB box</keyword>
<dbReference type="PANTHER" id="PTHR30069">
    <property type="entry name" value="TONB-DEPENDENT OUTER MEMBRANE RECEPTOR"/>
    <property type="match status" value="1"/>
</dbReference>
<protein>
    <submittedName>
        <fullName evidence="10">TonB-dependent receptor</fullName>
    </submittedName>
</protein>
<keyword evidence="4 8" id="KW-0812">Transmembrane</keyword>
<dbReference type="InterPro" id="IPR036942">
    <property type="entry name" value="Beta-barrel_TonB_sf"/>
</dbReference>
<dbReference type="Proteomes" id="UP000525686">
    <property type="component" value="Unassembled WGS sequence"/>
</dbReference>
<comment type="subcellular location">
    <subcellularLocation>
        <location evidence="1 8">Cell outer membrane</location>
        <topology evidence="1 8">Multi-pass membrane protein</topology>
    </subcellularLocation>
</comment>
<dbReference type="GO" id="GO:0015344">
    <property type="term" value="F:siderophore uptake transmembrane transporter activity"/>
    <property type="evidence" value="ECO:0007669"/>
    <property type="project" value="TreeGrafter"/>
</dbReference>
<dbReference type="AlphaFoldDB" id="A0A7W3WRF0"/>
<feature type="domain" description="TonB-dependent receptor-like beta-barrel" evidence="9">
    <location>
        <begin position="1"/>
        <end position="144"/>
    </location>
</feature>
<comment type="similarity">
    <text evidence="8">Belongs to the TonB-dependent receptor family.</text>
</comment>
<evidence type="ECO:0000256" key="8">
    <source>
        <dbReference type="PROSITE-ProRule" id="PRU01360"/>
    </source>
</evidence>
<evidence type="ECO:0000256" key="2">
    <source>
        <dbReference type="ARBA" id="ARBA00022448"/>
    </source>
</evidence>
<dbReference type="SUPFAM" id="SSF56935">
    <property type="entry name" value="Porins"/>
    <property type="match status" value="1"/>
</dbReference>
<dbReference type="Gene3D" id="2.40.170.20">
    <property type="entry name" value="TonB-dependent receptor, beta-barrel domain"/>
    <property type="match status" value="1"/>
</dbReference>
<dbReference type="PANTHER" id="PTHR30069:SF28">
    <property type="entry name" value="TONB-DEPENDENT RECEPTOR YNCD-RELATED"/>
    <property type="match status" value="1"/>
</dbReference>
<dbReference type="GO" id="GO:0009279">
    <property type="term" value="C:cell outer membrane"/>
    <property type="evidence" value="ECO:0007669"/>
    <property type="project" value="UniProtKB-SubCell"/>
</dbReference>
<keyword evidence="10" id="KW-0675">Receptor</keyword>
<evidence type="ECO:0000256" key="1">
    <source>
        <dbReference type="ARBA" id="ARBA00004571"/>
    </source>
</evidence>
<evidence type="ECO:0000256" key="4">
    <source>
        <dbReference type="ARBA" id="ARBA00022692"/>
    </source>
</evidence>
<evidence type="ECO:0000256" key="6">
    <source>
        <dbReference type="ARBA" id="ARBA00023136"/>
    </source>
</evidence>
<organism evidence="10 11">
    <name type="scientific">Streptomyces alkaliterrae</name>
    <dbReference type="NCBI Taxonomy" id="2213162"/>
    <lineage>
        <taxon>Bacteria</taxon>
        <taxon>Bacillati</taxon>
        <taxon>Actinomycetota</taxon>
        <taxon>Actinomycetes</taxon>
        <taxon>Kitasatosporales</taxon>
        <taxon>Streptomycetaceae</taxon>
        <taxon>Streptomyces</taxon>
    </lineage>
</organism>
<evidence type="ECO:0000256" key="7">
    <source>
        <dbReference type="ARBA" id="ARBA00023237"/>
    </source>
</evidence>
<accession>A0A7W3WRF0</accession>
<reference evidence="11" key="1">
    <citation type="submission" date="2020-05" db="EMBL/GenBank/DDBJ databases">
        <title>Classification of alakaliphilic streptomycetes isolated from an alkaline soil next to Lonar Crater, India and a proposal for the recognition of Streptomyces alkaliterrae sp. nov.</title>
        <authorList>
            <person name="Golinska P."/>
        </authorList>
    </citation>
    <scope>NUCLEOTIDE SEQUENCE [LARGE SCALE GENOMIC DNA]</scope>
    <source>
        <strain evidence="11">OF3</strain>
    </source>
</reference>
<keyword evidence="6 8" id="KW-0472">Membrane</keyword>
<feature type="non-terminal residue" evidence="10">
    <location>
        <position position="1"/>
    </location>
</feature>
<dbReference type="PROSITE" id="PS52016">
    <property type="entry name" value="TONB_DEPENDENT_REC_3"/>
    <property type="match status" value="1"/>
</dbReference>
<name>A0A7W3WRF0_9ACTN</name>
<proteinExistence type="inferred from homology"/>
<feature type="non-terminal residue" evidence="10">
    <location>
        <position position="161"/>
    </location>
</feature>
<dbReference type="Pfam" id="PF00593">
    <property type="entry name" value="TonB_dep_Rec_b-barrel"/>
    <property type="match status" value="1"/>
</dbReference>
<dbReference type="EMBL" id="JABJWZ010000667">
    <property type="protein sequence ID" value="MBB1257147.1"/>
    <property type="molecule type" value="Genomic_DNA"/>
</dbReference>
<dbReference type="InterPro" id="IPR000531">
    <property type="entry name" value="Beta-barrel_TonB"/>
</dbReference>
<keyword evidence="3 8" id="KW-1134">Transmembrane beta strand</keyword>
<evidence type="ECO:0000259" key="9">
    <source>
        <dbReference type="Pfam" id="PF00593"/>
    </source>
</evidence>
<evidence type="ECO:0000313" key="10">
    <source>
        <dbReference type="EMBL" id="MBB1257147.1"/>
    </source>
</evidence>
<keyword evidence="7 8" id="KW-0998">Cell outer membrane</keyword>